<dbReference type="InterPro" id="IPR002197">
    <property type="entry name" value="HTH_Fis"/>
</dbReference>
<keyword evidence="4" id="KW-0805">Transcription regulation</keyword>
<dbReference type="CDD" id="cd00009">
    <property type="entry name" value="AAA"/>
    <property type="match status" value="1"/>
</dbReference>
<organism evidence="9">
    <name type="scientific">marine metagenome</name>
    <dbReference type="NCBI Taxonomy" id="408172"/>
    <lineage>
        <taxon>unclassified sequences</taxon>
        <taxon>metagenomes</taxon>
        <taxon>ecological metagenomes</taxon>
    </lineage>
</organism>
<evidence type="ECO:0000256" key="1">
    <source>
        <dbReference type="ARBA" id="ARBA00022553"/>
    </source>
</evidence>
<keyword evidence="1" id="KW-0597">Phosphoprotein</keyword>
<evidence type="ECO:0000259" key="8">
    <source>
        <dbReference type="PROSITE" id="PS50110"/>
    </source>
</evidence>
<keyword evidence="5" id="KW-0238">DNA-binding</keyword>
<keyword evidence="6" id="KW-0804">Transcription</keyword>
<dbReference type="InterPro" id="IPR027417">
    <property type="entry name" value="P-loop_NTPase"/>
</dbReference>
<name>A0A382EGL3_9ZZZZ</name>
<keyword evidence="2" id="KW-0547">Nucleotide-binding</keyword>
<dbReference type="InterPro" id="IPR025944">
    <property type="entry name" value="Sigma_54_int_dom_CS"/>
</dbReference>
<dbReference type="InterPro" id="IPR003593">
    <property type="entry name" value="AAA+_ATPase"/>
</dbReference>
<dbReference type="GO" id="GO:0006355">
    <property type="term" value="P:regulation of DNA-templated transcription"/>
    <property type="evidence" value="ECO:0007669"/>
    <property type="project" value="InterPro"/>
</dbReference>
<dbReference type="Gene3D" id="3.40.50.300">
    <property type="entry name" value="P-loop containing nucleotide triphosphate hydrolases"/>
    <property type="match status" value="1"/>
</dbReference>
<dbReference type="SUPFAM" id="SSF52172">
    <property type="entry name" value="CheY-like"/>
    <property type="match status" value="1"/>
</dbReference>
<dbReference type="InterPro" id="IPR002078">
    <property type="entry name" value="Sigma_54_int"/>
</dbReference>
<accession>A0A382EGL3</accession>
<evidence type="ECO:0000256" key="6">
    <source>
        <dbReference type="ARBA" id="ARBA00023163"/>
    </source>
</evidence>
<dbReference type="Pfam" id="PF25601">
    <property type="entry name" value="AAA_lid_14"/>
    <property type="match status" value="1"/>
</dbReference>
<dbReference type="PANTHER" id="PTHR32071">
    <property type="entry name" value="TRANSCRIPTIONAL REGULATORY PROTEIN"/>
    <property type="match status" value="1"/>
</dbReference>
<dbReference type="SUPFAM" id="SSF46689">
    <property type="entry name" value="Homeodomain-like"/>
    <property type="match status" value="1"/>
</dbReference>
<evidence type="ECO:0000313" key="9">
    <source>
        <dbReference type="EMBL" id="SVB49214.1"/>
    </source>
</evidence>
<dbReference type="SUPFAM" id="SSF52540">
    <property type="entry name" value="P-loop containing nucleoside triphosphate hydrolases"/>
    <property type="match status" value="1"/>
</dbReference>
<dbReference type="InterPro" id="IPR058031">
    <property type="entry name" value="AAA_lid_NorR"/>
</dbReference>
<dbReference type="Gene3D" id="1.10.8.60">
    <property type="match status" value="1"/>
</dbReference>
<dbReference type="AlphaFoldDB" id="A0A382EGL3"/>
<dbReference type="Pfam" id="PF02954">
    <property type="entry name" value="HTH_8"/>
    <property type="match status" value="1"/>
</dbReference>
<protein>
    <recommendedName>
        <fullName evidence="10">Sigma-54-dependent Fis family transcriptional regulator</fullName>
    </recommendedName>
</protein>
<dbReference type="EMBL" id="UINC01044156">
    <property type="protein sequence ID" value="SVB49214.1"/>
    <property type="molecule type" value="Genomic_DNA"/>
</dbReference>
<feature type="domain" description="Response regulatory" evidence="8">
    <location>
        <begin position="1"/>
        <end position="71"/>
    </location>
</feature>
<evidence type="ECO:0008006" key="10">
    <source>
        <dbReference type="Google" id="ProtNLM"/>
    </source>
</evidence>
<sequence>AIIDVKLDKGDNDGIELLNHIKKKDSDVPVIIISGHANIQMAIDSLKSGAFEFIQKPFDSKRLINFVKRAVEMHNLKKENKSLQSKLFYSYDLIGVSPSIIKIQELIKKVSLTGSRVFIYGPIGSGKELIARKIHKNSNRNNKPFIILNGALLEPEKYELELFGVENQNGTINYGALEKSSGGTLLIDEISEIPLETQSKILRVLTDQTFKRINGNHDIKVDVRIICSTSKDIRKEIDMGNFREDLYHRLNVFEINLEPLNKRIEDIPLLIKYFSEKIAKSQGIPKLAIDADNPYLLEYDWPGNVRELRNLVERIGILAPNENIERINSIIKESLKKDVKSKFDLSENNFSIPLKEARENFEKTYLSSQLKKFKGNIAKTANFIGMERSALHRKLKSLGIKGIN</sequence>
<dbReference type="PRINTS" id="PR01590">
    <property type="entry name" value="HTHFIS"/>
</dbReference>
<dbReference type="Pfam" id="PF00072">
    <property type="entry name" value="Response_reg"/>
    <property type="match status" value="1"/>
</dbReference>
<dbReference type="PANTHER" id="PTHR32071:SF17">
    <property type="entry name" value="TRANSCRIPTIONAL REGULATOR (NTRC FAMILY)"/>
    <property type="match status" value="1"/>
</dbReference>
<dbReference type="InterPro" id="IPR001789">
    <property type="entry name" value="Sig_transdc_resp-reg_receiver"/>
</dbReference>
<dbReference type="PROSITE" id="PS50110">
    <property type="entry name" value="RESPONSE_REGULATORY"/>
    <property type="match status" value="1"/>
</dbReference>
<dbReference type="Gene3D" id="1.10.10.60">
    <property type="entry name" value="Homeodomain-like"/>
    <property type="match status" value="1"/>
</dbReference>
<evidence type="ECO:0000256" key="2">
    <source>
        <dbReference type="ARBA" id="ARBA00022741"/>
    </source>
</evidence>
<dbReference type="FunFam" id="3.40.50.300:FF:000006">
    <property type="entry name" value="DNA-binding transcriptional regulator NtrC"/>
    <property type="match status" value="1"/>
</dbReference>
<evidence type="ECO:0000259" key="7">
    <source>
        <dbReference type="PROSITE" id="PS50045"/>
    </source>
</evidence>
<gene>
    <name evidence="9" type="ORF">METZ01_LOCUS202068</name>
</gene>
<dbReference type="GO" id="GO:0043565">
    <property type="term" value="F:sequence-specific DNA binding"/>
    <property type="evidence" value="ECO:0007669"/>
    <property type="project" value="InterPro"/>
</dbReference>
<dbReference type="PROSITE" id="PS50045">
    <property type="entry name" value="SIGMA54_INTERACT_4"/>
    <property type="match status" value="1"/>
</dbReference>
<evidence type="ECO:0000256" key="4">
    <source>
        <dbReference type="ARBA" id="ARBA00023015"/>
    </source>
</evidence>
<dbReference type="PROSITE" id="PS00676">
    <property type="entry name" value="SIGMA54_INTERACT_2"/>
    <property type="match status" value="1"/>
</dbReference>
<proteinExistence type="predicted"/>
<evidence type="ECO:0000256" key="3">
    <source>
        <dbReference type="ARBA" id="ARBA00022840"/>
    </source>
</evidence>
<dbReference type="InterPro" id="IPR025943">
    <property type="entry name" value="Sigma_54_int_dom_ATP-bd_2"/>
</dbReference>
<dbReference type="PROSITE" id="PS00688">
    <property type="entry name" value="SIGMA54_INTERACT_3"/>
    <property type="match status" value="1"/>
</dbReference>
<feature type="non-terminal residue" evidence="9">
    <location>
        <position position="1"/>
    </location>
</feature>
<dbReference type="GO" id="GO:0000160">
    <property type="term" value="P:phosphorelay signal transduction system"/>
    <property type="evidence" value="ECO:0007669"/>
    <property type="project" value="InterPro"/>
</dbReference>
<feature type="domain" description="Sigma-54 factor interaction" evidence="7">
    <location>
        <begin position="93"/>
        <end position="317"/>
    </location>
</feature>
<dbReference type="InterPro" id="IPR009057">
    <property type="entry name" value="Homeodomain-like_sf"/>
</dbReference>
<reference evidence="9" key="1">
    <citation type="submission" date="2018-05" db="EMBL/GenBank/DDBJ databases">
        <authorList>
            <person name="Lanie J.A."/>
            <person name="Ng W.-L."/>
            <person name="Kazmierczak K.M."/>
            <person name="Andrzejewski T.M."/>
            <person name="Davidsen T.M."/>
            <person name="Wayne K.J."/>
            <person name="Tettelin H."/>
            <person name="Glass J.I."/>
            <person name="Rusch D."/>
            <person name="Podicherti R."/>
            <person name="Tsui H.-C.T."/>
            <person name="Winkler M.E."/>
        </authorList>
    </citation>
    <scope>NUCLEOTIDE SEQUENCE</scope>
</reference>
<dbReference type="InterPro" id="IPR011006">
    <property type="entry name" value="CheY-like_superfamily"/>
</dbReference>
<dbReference type="Pfam" id="PF00158">
    <property type="entry name" value="Sigma54_activat"/>
    <property type="match status" value="1"/>
</dbReference>
<keyword evidence="3" id="KW-0067">ATP-binding</keyword>
<dbReference type="SMART" id="SM00382">
    <property type="entry name" value="AAA"/>
    <property type="match status" value="1"/>
</dbReference>
<dbReference type="GO" id="GO:0005524">
    <property type="term" value="F:ATP binding"/>
    <property type="evidence" value="ECO:0007669"/>
    <property type="project" value="UniProtKB-KW"/>
</dbReference>
<evidence type="ECO:0000256" key="5">
    <source>
        <dbReference type="ARBA" id="ARBA00023125"/>
    </source>
</evidence>
<dbReference type="Gene3D" id="3.40.50.2300">
    <property type="match status" value="1"/>
</dbReference>